<feature type="active site" description="Charge relay system; for autoendoproteolytic cleavage activity" evidence="12">
    <location>
        <position position="155"/>
    </location>
</feature>
<feature type="transmembrane region" description="Helical" evidence="13">
    <location>
        <begin position="193"/>
        <end position="217"/>
    </location>
</feature>
<sequence>MSAAPVSLSDRLFAFALWLLPTRAISHLAFLIAEIRLPRIKNLLIRGFLRAYPAIDMREAAEPEPTQYACFNDFFTRELADGARPMPSEDHALLCPVDGQLGMFGTIETGRLFQTKGVAYDLRELVAGDDSLAAAFLGGRYFTLYLAPHNYHRVHMPLDGRLRETRYVPGRLFGVNPRCVRAIPRLFSRNERLVSCFDTAIGPVAVVMVGAFIVGGIHTKAAGRVCPPHQKARRHTSYIDAGDADHRYVRGGQMGHFMLGSSVIVLTGPDAVDFDPELAAGQAVRLNQPLGRLVPGA</sequence>
<dbReference type="GO" id="GO:0006646">
    <property type="term" value="P:phosphatidylethanolamine biosynthetic process"/>
    <property type="evidence" value="ECO:0007669"/>
    <property type="project" value="UniProtKB-UniRule"/>
</dbReference>
<feature type="chain" id="PRO_5023220429" description="Phosphatidylserine decarboxylase beta chain" evidence="12">
    <location>
        <begin position="1"/>
        <end position="260"/>
    </location>
</feature>
<dbReference type="Pfam" id="PF02666">
    <property type="entry name" value="PS_Dcarbxylase"/>
    <property type="match status" value="1"/>
</dbReference>
<dbReference type="PANTHER" id="PTHR10067">
    <property type="entry name" value="PHOSPHATIDYLSERINE DECARBOXYLASE"/>
    <property type="match status" value="1"/>
</dbReference>
<dbReference type="UniPathway" id="UPA00558">
    <property type="reaction ID" value="UER00616"/>
</dbReference>
<keyword evidence="2 12" id="KW-1003">Cell membrane</keyword>
<evidence type="ECO:0000256" key="8">
    <source>
        <dbReference type="ARBA" id="ARBA00023209"/>
    </source>
</evidence>
<proteinExistence type="inferred from homology"/>
<evidence type="ECO:0000256" key="9">
    <source>
        <dbReference type="ARBA" id="ARBA00023239"/>
    </source>
</evidence>
<evidence type="ECO:0000313" key="14">
    <source>
        <dbReference type="EMBL" id="KEZ78862.1"/>
    </source>
</evidence>
<dbReference type="eggNOG" id="COG0688">
    <property type="taxonomic scope" value="Bacteria"/>
</dbReference>
<comment type="subunit">
    <text evidence="12">Heterodimer of a large membrane-associated beta subunit and a small pyruvoyl-containing alpha subunit.</text>
</comment>
<comment type="subcellular location">
    <subcellularLocation>
        <location evidence="12">Cell membrane</location>
        <topology evidence="12">Peripheral membrane protein</topology>
    </subcellularLocation>
</comment>
<comment type="function">
    <text evidence="12">Catalyzes the formation of phosphatidylethanolamine (PtdEtn) from phosphatidylserine (PtdSer).</text>
</comment>
<keyword evidence="10 12" id="KW-1208">Phospholipid metabolism</keyword>
<dbReference type="PANTHER" id="PTHR10067:SF6">
    <property type="entry name" value="PHOSPHATIDYLSERINE DECARBOXYLASE PROENZYME, MITOCHONDRIAL"/>
    <property type="match status" value="1"/>
</dbReference>
<dbReference type="AlphaFoldDB" id="A0A084IQ78"/>
<keyword evidence="8 12" id="KW-0594">Phospholipid biosynthesis</keyword>
<evidence type="ECO:0000313" key="15">
    <source>
        <dbReference type="Proteomes" id="UP000028302"/>
    </source>
</evidence>
<evidence type="ECO:0000256" key="6">
    <source>
        <dbReference type="ARBA" id="ARBA00023136"/>
    </source>
</evidence>
<comment type="pathway">
    <text evidence="1">Lipid metabolism.</text>
</comment>
<name>A0A084IQ78_SALHC</name>
<keyword evidence="4 12" id="KW-0210">Decarboxylase</keyword>
<dbReference type="OrthoDB" id="9802030at2"/>
<feature type="chain" id="PRO_5023220428" description="Phosphatidylserine decarboxylase alpha chain" evidence="12">
    <location>
        <begin position="261"/>
        <end position="297"/>
    </location>
</feature>
<feature type="site" description="Cleavage (non-hydrolytic); by autocatalysis" evidence="12">
    <location>
        <begin position="260"/>
        <end position="261"/>
    </location>
</feature>
<evidence type="ECO:0000256" key="12">
    <source>
        <dbReference type="HAMAP-Rule" id="MF_00662"/>
    </source>
</evidence>
<feature type="active site" description="Charge relay system; for autoendoproteolytic cleavage activity" evidence="12">
    <location>
        <position position="261"/>
    </location>
</feature>
<feature type="modified residue" description="Pyruvic acid (Ser); by autocatalysis" evidence="12">
    <location>
        <position position="261"/>
    </location>
</feature>
<keyword evidence="3 12" id="KW-0444">Lipid biosynthesis</keyword>
<evidence type="ECO:0000256" key="10">
    <source>
        <dbReference type="ARBA" id="ARBA00023264"/>
    </source>
</evidence>
<comment type="PTM">
    <text evidence="12">Is synthesized initially as an inactive proenzyme. Formation of the active enzyme involves a self-maturation process in which the active site pyruvoyl group is generated from an internal serine residue via an autocatalytic post-translational modification. Two non-identical subunits are generated from the proenzyme in this reaction, and the pyruvate is formed at the N-terminus of the alpha chain, which is derived from the carboxyl end of the proenzyme. The autoendoproteolytic cleavage occurs by a canonical serine protease mechanism, in which the side chain hydroxyl group of the serine supplies its oxygen atom to form the C-terminus of the beta chain, while the remainder of the serine residue undergoes an oxidative deamination to produce ammonia and the pyruvoyl prosthetic group on the alpha chain. During this reaction, the Ser that is part of the protease active site of the proenzyme becomes the pyruvoyl prosthetic group, which constitutes an essential element of the active site of the mature decarboxylase.</text>
</comment>
<dbReference type="RefSeq" id="WP_037333335.1">
    <property type="nucleotide sequence ID" value="NZ_APNK01000002.1"/>
</dbReference>
<comment type="pathway">
    <text evidence="12">Phospholipid metabolism; phosphatidylethanolamine biosynthesis; phosphatidylethanolamine from CDP-diacylglycerol: step 2/2.</text>
</comment>
<dbReference type="Proteomes" id="UP000028302">
    <property type="component" value="Unassembled WGS sequence"/>
</dbReference>
<dbReference type="InterPro" id="IPR003817">
    <property type="entry name" value="PS_Dcarbxylase"/>
</dbReference>
<comment type="caution">
    <text evidence="14">The sequence shown here is derived from an EMBL/GenBank/DDBJ whole genome shotgun (WGS) entry which is preliminary data.</text>
</comment>
<accession>A0A084IQ78</accession>
<keyword evidence="13" id="KW-0812">Transmembrane</keyword>
<keyword evidence="9 12" id="KW-0456">Lyase</keyword>
<evidence type="ECO:0000256" key="5">
    <source>
        <dbReference type="ARBA" id="ARBA00023098"/>
    </source>
</evidence>
<keyword evidence="15" id="KW-1185">Reference proteome</keyword>
<evidence type="ECO:0000256" key="1">
    <source>
        <dbReference type="ARBA" id="ARBA00005189"/>
    </source>
</evidence>
<feature type="active site" description="Charge relay system; for autoendoproteolytic cleavage activity" evidence="12">
    <location>
        <position position="98"/>
    </location>
</feature>
<evidence type="ECO:0000256" key="7">
    <source>
        <dbReference type="ARBA" id="ARBA00023145"/>
    </source>
</evidence>
<dbReference type="NCBIfam" id="TIGR00163">
    <property type="entry name" value="PS_decarb"/>
    <property type="match status" value="1"/>
</dbReference>
<evidence type="ECO:0000256" key="4">
    <source>
        <dbReference type="ARBA" id="ARBA00022793"/>
    </source>
</evidence>
<feature type="active site" description="Schiff-base intermediate with substrate; via pyruvic acid; for decarboxylase activity" evidence="12">
    <location>
        <position position="261"/>
    </location>
</feature>
<dbReference type="InterPro" id="IPR033178">
    <property type="entry name" value="PSD_type1_pro"/>
</dbReference>
<keyword evidence="11 12" id="KW-0670">Pyruvate</keyword>
<feature type="transmembrane region" description="Helical" evidence="13">
    <location>
        <begin position="12"/>
        <end position="33"/>
    </location>
</feature>
<dbReference type="EC" id="4.1.1.65" evidence="12"/>
<evidence type="ECO:0000256" key="3">
    <source>
        <dbReference type="ARBA" id="ARBA00022516"/>
    </source>
</evidence>
<dbReference type="HAMAP" id="MF_00662">
    <property type="entry name" value="PS_decarb_PSD_B_type1"/>
    <property type="match status" value="1"/>
</dbReference>
<protein>
    <recommendedName>
        <fullName evidence="12">Phosphatidylserine decarboxylase proenzyme</fullName>
        <ecNumber evidence="12">4.1.1.65</ecNumber>
    </recommendedName>
    <component>
        <recommendedName>
            <fullName evidence="12">Phosphatidylserine decarboxylase alpha chain</fullName>
        </recommendedName>
    </component>
    <component>
        <recommendedName>
            <fullName evidence="12">Phosphatidylserine decarboxylase beta chain</fullName>
        </recommendedName>
    </component>
</protein>
<comment type="catalytic activity">
    <reaction evidence="12">
        <text>a 1,2-diacyl-sn-glycero-3-phospho-L-serine + H(+) = a 1,2-diacyl-sn-glycero-3-phosphoethanolamine + CO2</text>
        <dbReference type="Rhea" id="RHEA:20828"/>
        <dbReference type="ChEBI" id="CHEBI:15378"/>
        <dbReference type="ChEBI" id="CHEBI:16526"/>
        <dbReference type="ChEBI" id="CHEBI:57262"/>
        <dbReference type="ChEBI" id="CHEBI:64612"/>
        <dbReference type="EC" id="4.1.1.65"/>
    </reaction>
</comment>
<keyword evidence="7 12" id="KW-0865">Zymogen</keyword>
<comment type="cofactor">
    <cofactor evidence="12">
        <name>pyruvate</name>
        <dbReference type="ChEBI" id="CHEBI:15361"/>
    </cofactor>
    <text evidence="12">Binds 1 pyruvoyl group covalently per subunit.</text>
</comment>
<keyword evidence="13" id="KW-1133">Transmembrane helix</keyword>
<dbReference type="PATRIC" id="fig|1304275.5.peg.403"/>
<gene>
    <name evidence="12 14" type="primary">psd</name>
    <name evidence="14" type="ORF">C41B8_01992</name>
</gene>
<evidence type="ECO:0000256" key="11">
    <source>
        <dbReference type="ARBA" id="ARBA00023317"/>
    </source>
</evidence>
<dbReference type="STRING" id="1304275.C41B8_01992"/>
<keyword evidence="5 12" id="KW-0443">Lipid metabolism</keyword>
<reference evidence="14 15" key="1">
    <citation type="submission" date="2013-03" db="EMBL/GenBank/DDBJ databases">
        <title>Salinisphaera hydrothermalis C41B8 Genome Sequencing.</title>
        <authorList>
            <person name="Li C."/>
            <person name="Lai Q."/>
            <person name="Shao Z."/>
        </authorList>
    </citation>
    <scope>NUCLEOTIDE SEQUENCE [LARGE SCALE GENOMIC DNA]</scope>
    <source>
        <strain evidence="14 15">C41B8</strain>
    </source>
</reference>
<keyword evidence="6 12" id="KW-0472">Membrane</keyword>
<comment type="similarity">
    <text evidence="12">Belongs to the phosphatidylserine decarboxylase family. PSD-B subfamily. Prokaryotic type I sub-subfamily.</text>
</comment>
<dbReference type="InterPro" id="IPR033177">
    <property type="entry name" value="PSD-B"/>
</dbReference>
<evidence type="ECO:0000256" key="2">
    <source>
        <dbReference type="ARBA" id="ARBA00022475"/>
    </source>
</evidence>
<dbReference type="GO" id="GO:0004609">
    <property type="term" value="F:phosphatidylserine decarboxylase activity"/>
    <property type="evidence" value="ECO:0007669"/>
    <property type="project" value="UniProtKB-UniRule"/>
</dbReference>
<evidence type="ECO:0000256" key="13">
    <source>
        <dbReference type="SAM" id="Phobius"/>
    </source>
</evidence>
<dbReference type="EMBL" id="APNK01000002">
    <property type="protein sequence ID" value="KEZ78862.1"/>
    <property type="molecule type" value="Genomic_DNA"/>
</dbReference>
<organism evidence="14 15">
    <name type="scientific">Salinisphaera hydrothermalis (strain C41B8)</name>
    <dbReference type="NCBI Taxonomy" id="1304275"/>
    <lineage>
        <taxon>Bacteria</taxon>
        <taxon>Pseudomonadati</taxon>
        <taxon>Pseudomonadota</taxon>
        <taxon>Gammaproteobacteria</taxon>
        <taxon>Salinisphaerales</taxon>
        <taxon>Salinisphaeraceae</taxon>
        <taxon>Salinisphaera</taxon>
    </lineage>
</organism>
<dbReference type="GO" id="GO:0005886">
    <property type="term" value="C:plasma membrane"/>
    <property type="evidence" value="ECO:0007669"/>
    <property type="project" value="UniProtKB-SubCell"/>
</dbReference>